<dbReference type="EMBL" id="NCKV01006188">
    <property type="protein sequence ID" value="RWS23587.1"/>
    <property type="molecule type" value="Genomic_DNA"/>
</dbReference>
<feature type="transmembrane region" description="Helical" evidence="3">
    <location>
        <begin position="486"/>
        <end position="510"/>
    </location>
</feature>
<evidence type="ECO:0000256" key="1">
    <source>
        <dbReference type="ARBA" id="ARBA00005964"/>
    </source>
</evidence>
<evidence type="ECO:0000313" key="6">
    <source>
        <dbReference type="Proteomes" id="UP000288716"/>
    </source>
</evidence>
<dbReference type="VEuPathDB" id="VectorBase:LDEU008453"/>
<dbReference type="InterPro" id="IPR029058">
    <property type="entry name" value="AB_hydrolase_fold"/>
</dbReference>
<dbReference type="InterPro" id="IPR051093">
    <property type="entry name" value="Neuroligin/BSAL"/>
</dbReference>
<reference evidence="5 6" key="1">
    <citation type="journal article" date="2018" name="Gigascience">
        <title>Genomes of trombidid mites reveal novel predicted allergens and laterally-transferred genes associated with secondary metabolism.</title>
        <authorList>
            <person name="Dong X."/>
            <person name="Chaisiri K."/>
            <person name="Xia D."/>
            <person name="Armstrong S.D."/>
            <person name="Fang Y."/>
            <person name="Donnelly M.J."/>
            <person name="Kadowaki T."/>
            <person name="McGarry J.W."/>
            <person name="Darby A.C."/>
            <person name="Makepeace B.L."/>
        </authorList>
    </citation>
    <scope>NUCLEOTIDE SEQUENCE [LARGE SCALE GENOMIC DNA]</scope>
    <source>
        <strain evidence="5">UoL-UT</strain>
    </source>
</reference>
<keyword evidence="6" id="KW-1185">Reference proteome</keyword>
<dbReference type="AlphaFoldDB" id="A0A443S7U8"/>
<dbReference type="Pfam" id="PF00135">
    <property type="entry name" value="COesterase"/>
    <property type="match status" value="1"/>
</dbReference>
<keyword evidence="3" id="KW-0812">Transmembrane</keyword>
<evidence type="ECO:0000259" key="4">
    <source>
        <dbReference type="Pfam" id="PF00135"/>
    </source>
</evidence>
<feature type="domain" description="Carboxylesterase type B" evidence="4">
    <location>
        <begin position="1"/>
        <end position="321"/>
    </location>
</feature>
<dbReference type="SUPFAM" id="SSF53474">
    <property type="entry name" value="alpha/beta-Hydrolases"/>
    <property type="match status" value="1"/>
</dbReference>
<evidence type="ECO:0000256" key="2">
    <source>
        <dbReference type="ARBA" id="ARBA00023180"/>
    </source>
</evidence>
<dbReference type="Proteomes" id="UP000288716">
    <property type="component" value="Unassembled WGS sequence"/>
</dbReference>
<keyword evidence="2" id="KW-0325">Glycoprotein</keyword>
<dbReference type="InterPro" id="IPR002018">
    <property type="entry name" value="CarbesteraseB"/>
</dbReference>
<dbReference type="Gene3D" id="3.40.50.1820">
    <property type="entry name" value="alpha/beta hydrolase"/>
    <property type="match status" value="1"/>
</dbReference>
<protein>
    <submittedName>
        <fullName evidence="5">Neuroligin-4: X-linked-like protein</fullName>
    </submittedName>
</protein>
<organism evidence="5 6">
    <name type="scientific">Leptotrombidium deliense</name>
    <dbReference type="NCBI Taxonomy" id="299467"/>
    <lineage>
        <taxon>Eukaryota</taxon>
        <taxon>Metazoa</taxon>
        <taxon>Ecdysozoa</taxon>
        <taxon>Arthropoda</taxon>
        <taxon>Chelicerata</taxon>
        <taxon>Arachnida</taxon>
        <taxon>Acari</taxon>
        <taxon>Acariformes</taxon>
        <taxon>Trombidiformes</taxon>
        <taxon>Prostigmata</taxon>
        <taxon>Anystina</taxon>
        <taxon>Parasitengona</taxon>
        <taxon>Trombiculoidea</taxon>
        <taxon>Trombiculidae</taxon>
        <taxon>Leptotrombidium</taxon>
    </lineage>
</organism>
<evidence type="ECO:0000313" key="5">
    <source>
        <dbReference type="EMBL" id="RWS23587.1"/>
    </source>
</evidence>
<gene>
    <name evidence="5" type="ORF">B4U80_11207</name>
</gene>
<dbReference type="PANTHER" id="PTHR43903">
    <property type="entry name" value="NEUROLIGIN"/>
    <property type="match status" value="1"/>
</dbReference>
<name>A0A443S7U8_9ACAR</name>
<evidence type="ECO:0000256" key="3">
    <source>
        <dbReference type="SAM" id="Phobius"/>
    </source>
</evidence>
<keyword evidence="3" id="KW-0472">Membrane</keyword>
<keyword evidence="3" id="KW-1133">Transmembrane helix</keyword>
<dbReference type="OrthoDB" id="3200163at2759"/>
<proteinExistence type="inferred from homology"/>
<accession>A0A443S7U8</accession>
<sequence>MLSPMAKGLFHRAIMQSGSALSPWAVATDAGKYSRQLAQQLGCLTNKSEKNSAIVNCLRQKPVNELLSVKFKVPTHLISFGPTIDGIVVPNDPSTLMADSHSLYGSYDLMFGITKAEAYNYFTTYDERHGIDANRRDRILRTLVRNLFNFHLQEIFLTIANEYTDWSRPTINALSIFESVSDALSDALVTSAIIKSGLLHSKQHKQTFFYNFAHSTEVDDYHWRIGSTHGEDLLYVFGAPLVSGTPLGFLLGNYTKAESALSENVINYWSNFARSGDPNNNVSPTLDANNNLATKSKSETKHWQRYEEQQQYYLMLMFKVKMCSNCAALSDIQQIRYLKRIICLFTAAKPKIKDHYQSHRLSYWLNLIPRIHVPGVSSAFEHHLLEDFENPVNYEGIVREMTAVESLLANQHNSRENSNSFDKSAHSTFAAVNNFGNNVSAKTSVSSLWPIDTLNVNGVFDDEKDINNYLNGSFSMIVQETTYSTALSVTIAIGCSLLVLNILVFAGVFYHRDRGSSSETVDNNKTYEVRMRICICNNCMLHSFHVNYILFFITERLFC</sequence>
<comment type="caution">
    <text evidence="5">The sequence shown here is derived from an EMBL/GenBank/DDBJ whole genome shotgun (WGS) entry which is preliminary data.</text>
</comment>
<dbReference type="STRING" id="299467.A0A443S7U8"/>
<comment type="similarity">
    <text evidence="1">Belongs to the type-B carboxylesterase/lipase family.</text>
</comment>